<dbReference type="Pfam" id="PF19054">
    <property type="entry name" value="DUF5753"/>
    <property type="match status" value="1"/>
</dbReference>
<dbReference type="PROSITE" id="PS50943">
    <property type="entry name" value="HTH_CROC1"/>
    <property type="match status" value="1"/>
</dbReference>
<accession>A0AA41TW99</accession>
<dbReference type="InterPro" id="IPR010982">
    <property type="entry name" value="Lambda_DNA-bd_dom_sf"/>
</dbReference>
<proteinExistence type="predicted"/>
<dbReference type="Gene3D" id="1.10.260.40">
    <property type="entry name" value="lambda repressor-like DNA-binding domains"/>
    <property type="match status" value="1"/>
</dbReference>
<dbReference type="CDD" id="cd00093">
    <property type="entry name" value="HTH_XRE"/>
    <property type="match status" value="1"/>
</dbReference>
<feature type="domain" description="HTH cro/C1-type" evidence="1">
    <location>
        <begin position="17"/>
        <end position="72"/>
    </location>
</feature>
<dbReference type="Proteomes" id="UP001165378">
    <property type="component" value="Unassembled WGS sequence"/>
</dbReference>
<dbReference type="GO" id="GO:0003677">
    <property type="term" value="F:DNA binding"/>
    <property type="evidence" value="ECO:0007669"/>
    <property type="project" value="InterPro"/>
</dbReference>
<sequence>MREIDPTSPRGLYGAELRRLRLAAKLSLDALATKLHRGKTFVSEIESGATAVPPGLSEQLDAYFGTDTFTRWYPAVKRDMHPDRYQRFMELEPKAEILEEYAAHVVPGLLQTAEYAHALITNGSPDATPDEVETRVRIRLERQERLKAADRPRYWAVLDEAVIRRPIGGHAVMATQLRALLAAVADRTVTVQVIPFEVGAHPAMGGSLTLLTLPDRSLVAYLEGIKSGDLIEDPETAAEYERTYDVLRAVAVSPEASADMIRAAAEEFAHDSHHPRPERPEVA</sequence>
<keyword evidence="3" id="KW-1185">Reference proteome</keyword>
<dbReference type="Pfam" id="PF13560">
    <property type="entry name" value="HTH_31"/>
    <property type="match status" value="1"/>
</dbReference>
<evidence type="ECO:0000313" key="2">
    <source>
        <dbReference type="EMBL" id="MCF2525613.1"/>
    </source>
</evidence>
<dbReference type="AlphaFoldDB" id="A0AA41TW99"/>
<gene>
    <name evidence="2" type="ORF">LZ495_00015</name>
</gene>
<reference evidence="2" key="1">
    <citation type="submission" date="2022-01" db="EMBL/GenBank/DDBJ databases">
        <title>Genome-Based Taxonomic Classification of the Phylum Actinobacteria.</title>
        <authorList>
            <person name="Gao Y."/>
        </authorList>
    </citation>
    <scope>NUCLEOTIDE SEQUENCE</scope>
    <source>
        <strain evidence="2">KLBMP 8922</strain>
    </source>
</reference>
<dbReference type="InterPro" id="IPR001387">
    <property type="entry name" value="Cro/C1-type_HTH"/>
</dbReference>
<dbReference type="RefSeq" id="WP_235049651.1">
    <property type="nucleotide sequence ID" value="NZ_JAKFHA010000001.1"/>
</dbReference>
<dbReference type="SUPFAM" id="SSF47413">
    <property type="entry name" value="lambda repressor-like DNA-binding domains"/>
    <property type="match status" value="1"/>
</dbReference>
<dbReference type="InterPro" id="IPR043917">
    <property type="entry name" value="DUF5753"/>
</dbReference>
<organism evidence="2 3">
    <name type="scientific">Yinghuangia soli</name>
    <dbReference type="NCBI Taxonomy" id="2908204"/>
    <lineage>
        <taxon>Bacteria</taxon>
        <taxon>Bacillati</taxon>
        <taxon>Actinomycetota</taxon>
        <taxon>Actinomycetes</taxon>
        <taxon>Kitasatosporales</taxon>
        <taxon>Streptomycetaceae</taxon>
        <taxon>Yinghuangia</taxon>
    </lineage>
</organism>
<evidence type="ECO:0000259" key="1">
    <source>
        <dbReference type="PROSITE" id="PS50943"/>
    </source>
</evidence>
<dbReference type="SMART" id="SM00530">
    <property type="entry name" value="HTH_XRE"/>
    <property type="match status" value="1"/>
</dbReference>
<protein>
    <submittedName>
        <fullName evidence="2">Helix-turn-helix transcriptional regulator</fullName>
    </submittedName>
</protein>
<dbReference type="EMBL" id="JAKFHA010000001">
    <property type="protein sequence ID" value="MCF2525613.1"/>
    <property type="molecule type" value="Genomic_DNA"/>
</dbReference>
<evidence type="ECO:0000313" key="3">
    <source>
        <dbReference type="Proteomes" id="UP001165378"/>
    </source>
</evidence>
<comment type="caution">
    <text evidence="2">The sequence shown here is derived from an EMBL/GenBank/DDBJ whole genome shotgun (WGS) entry which is preliminary data.</text>
</comment>
<name>A0AA41TW99_9ACTN</name>